<evidence type="ECO:0000313" key="4">
    <source>
        <dbReference type="Proteomes" id="UP000067320"/>
    </source>
</evidence>
<dbReference type="InterPro" id="IPR051934">
    <property type="entry name" value="Phage_Tail_Fiber_Structural"/>
</dbReference>
<evidence type="ECO:0000256" key="1">
    <source>
        <dbReference type="SAM" id="SignalP"/>
    </source>
</evidence>
<feature type="chain" id="PRO_5046216317" evidence="1">
    <location>
        <begin position="21"/>
        <end position="375"/>
    </location>
</feature>
<dbReference type="Pfam" id="PF12571">
    <property type="entry name" value="Phage_tail_fib"/>
    <property type="match status" value="1"/>
</dbReference>
<gene>
    <name evidence="3" type="ORF">AFK62_16640</name>
</gene>
<accession>A0ABN4IFW4</accession>
<feature type="domain" description="Phage tail fibre protein N-terminal" evidence="2">
    <location>
        <begin position="1"/>
        <end position="150"/>
    </location>
</feature>
<dbReference type="Proteomes" id="UP000067320">
    <property type="component" value="Chromosome"/>
</dbReference>
<feature type="signal peptide" evidence="1">
    <location>
        <begin position="1"/>
        <end position="20"/>
    </location>
</feature>
<evidence type="ECO:0000313" key="3">
    <source>
        <dbReference type="EMBL" id="ALB64029.1"/>
    </source>
</evidence>
<dbReference type="EMBL" id="CP012264">
    <property type="protein sequence ID" value="ALB64029.1"/>
    <property type="molecule type" value="Genomic_DNA"/>
</dbReference>
<reference evidence="4" key="1">
    <citation type="submission" date="2015-09" db="EMBL/GenBank/DDBJ databases">
        <title>Cronobacter genome sequencing and assembly.</title>
        <authorList>
            <person name="Descombes P."/>
            <person name="Baert L."/>
            <person name="Ngom-Bru C."/>
            <person name="Barretto C."/>
        </authorList>
    </citation>
    <scope>NUCLEOTIDE SEQUENCE [LARGE SCALE GENOMIC DNA]</scope>
    <source>
        <strain evidence="4">LMG 26250</strain>
    </source>
</reference>
<dbReference type="Gene3D" id="3.90.1340.10">
    <property type="entry name" value="Phage tail collar domain"/>
    <property type="match status" value="1"/>
</dbReference>
<sequence>MTAKYFALLTNQGAARLANAAALGTKLNLTQLAVGDGGGSLPVPDTAQTRLINEKRRAPLNILSVDPVNTSQIIAEQIIPESEGGYWIREIGLYDDAGVLIAVANCPETYKPLLTEGSGRTQTIRLVLIVSATDAVALKVDPAVVLATRKYVDDGVIEVKSFTDKQLKAHEAKANPHSQYLLIKNALKEIADAGLAGEVLENLGLKDIAVSLKYGAPLIGELVEWPHEKMPQEIWPDMSMEFIPYMAQSFDPVKYPLLSKLHPKNKLPADMRAQVARGWDNGRGIDTGRVLMSEQGDAVRNITGTVGNVQFRTGGESGTGAQSGVFKMEASTVAGNSSAGVDPARVVGIDISKQVPTAAENRVKSVAWNFIVRAK</sequence>
<organism evidence="3 4">
    <name type="scientific">Cronobacter condimenti 1330</name>
    <dbReference type="NCBI Taxonomy" id="1073999"/>
    <lineage>
        <taxon>Bacteria</taxon>
        <taxon>Pseudomonadati</taxon>
        <taxon>Pseudomonadota</taxon>
        <taxon>Gammaproteobacteria</taxon>
        <taxon>Enterobacterales</taxon>
        <taxon>Enterobacteriaceae</taxon>
        <taxon>Cronobacter</taxon>
    </lineage>
</organism>
<keyword evidence="4" id="KW-1185">Reference proteome</keyword>
<proteinExistence type="predicted"/>
<evidence type="ECO:0000259" key="2">
    <source>
        <dbReference type="Pfam" id="PF12571"/>
    </source>
</evidence>
<dbReference type="SUPFAM" id="SSF88874">
    <property type="entry name" value="Receptor-binding domain of short tail fibre protein gp12"/>
    <property type="match status" value="1"/>
</dbReference>
<dbReference type="InterPro" id="IPR037053">
    <property type="entry name" value="Phage_tail_collar_dom_sf"/>
</dbReference>
<keyword evidence="1" id="KW-0732">Signal</keyword>
<reference evidence="3 4" key="2">
    <citation type="journal article" date="2016" name="Genome Announc.">
        <title>Fully Closed Genome Sequences of Five Type Strains of the Genus Cronobacter and One Cronobacter sakazakii Strain.</title>
        <authorList>
            <person name="Moine D."/>
            <person name="Kassam M."/>
            <person name="Baert L."/>
            <person name="Tang Y."/>
            <person name="Barretto C."/>
            <person name="Ngom Bru C."/>
            <person name="Klijn A."/>
            <person name="Descombes P."/>
        </authorList>
    </citation>
    <scope>NUCLEOTIDE SEQUENCE [LARGE SCALE GENOMIC DNA]</scope>
    <source>
        <strain evidence="3 4">LMG 26250</strain>
    </source>
</reference>
<dbReference type="InterPro" id="IPR022225">
    <property type="entry name" value="Phage_tail_fibre_N"/>
</dbReference>
<dbReference type="RefSeq" id="WP_053532040.1">
    <property type="nucleotide sequence ID" value="NZ_CP012264.1"/>
</dbReference>
<protein>
    <submittedName>
        <fullName evidence="3">Phage tail protein</fullName>
    </submittedName>
</protein>
<dbReference type="PANTHER" id="PTHR35191:SF1">
    <property type="entry name" value="PROPHAGE SIDE TAIL FIBER PROTEIN HOMOLOG STFQ-RELATED"/>
    <property type="match status" value="1"/>
</dbReference>
<dbReference type="PANTHER" id="PTHR35191">
    <property type="entry name" value="PROPHAGE SIDE TAIL FIBER PROTEIN HOMOLOG STFQ-RELATED"/>
    <property type="match status" value="1"/>
</dbReference>
<name>A0ABN4IFW4_9ENTR</name>